<dbReference type="Pfam" id="PF01593">
    <property type="entry name" value="Amino_oxidase"/>
    <property type="match status" value="1"/>
</dbReference>
<name>A0A934KMC9_9BACT</name>
<feature type="domain" description="Amine oxidase" evidence="1">
    <location>
        <begin position="10"/>
        <end position="413"/>
    </location>
</feature>
<dbReference type="GO" id="GO:0016491">
    <property type="term" value="F:oxidoreductase activity"/>
    <property type="evidence" value="ECO:0007669"/>
    <property type="project" value="InterPro"/>
</dbReference>
<dbReference type="SUPFAM" id="SSF51905">
    <property type="entry name" value="FAD/NAD(P)-binding domain"/>
    <property type="match status" value="1"/>
</dbReference>
<accession>A0A934KMC9</accession>
<dbReference type="InterPro" id="IPR050464">
    <property type="entry name" value="Zeta_carotene_desat/Oxidored"/>
</dbReference>
<dbReference type="NCBIfam" id="TIGR03467">
    <property type="entry name" value="HpnE"/>
    <property type="match status" value="1"/>
</dbReference>
<dbReference type="PANTHER" id="PTHR42923:SF47">
    <property type="entry name" value="BLR3003 PROTEIN"/>
    <property type="match status" value="1"/>
</dbReference>
<dbReference type="InterPro" id="IPR017830">
    <property type="entry name" value="SQase_HpnE"/>
</dbReference>
<dbReference type="Proteomes" id="UP000614410">
    <property type="component" value="Unassembled WGS sequence"/>
</dbReference>
<dbReference type="InterPro" id="IPR036188">
    <property type="entry name" value="FAD/NAD-bd_sf"/>
</dbReference>
<reference evidence="2 3" key="1">
    <citation type="submission" date="2020-10" db="EMBL/GenBank/DDBJ databases">
        <title>Ca. Dormibacterota MAGs.</title>
        <authorList>
            <person name="Montgomery K."/>
        </authorList>
    </citation>
    <scope>NUCLEOTIDE SEQUENCE [LARGE SCALE GENOMIC DNA]</scope>
    <source>
        <strain evidence="2">Mitchell_Peninsula_5</strain>
    </source>
</reference>
<evidence type="ECO:0000313" key="3">
    <source>
        <dbReference type="Proteomes" id="UP000614410"/>
    </source>
</evidence>
<protein>
    <submittedName>
        <fullName evidence="2">FAD-dependent oxidoreductase</fullName>
    </submittedName>
</protein>
<dbReference type="AlphaFoldDB" id="A0A934KMC9"/>
<dbReference type="Gene3D" id="3.50.50.60">
    <property type="entry name" value="FAD/NAD(P)-binding domain"/>
    <property type="match status" value="1"/>
</dbReference>
<dbReference type="PANTHER" id="PTHR42923">
    <property type="entry name" value="PROTOPORPHYRINOGEN OXIDASE"/>
    <property type="match status" value="1"/>
</dbReference>
<comment type="caution">
    <text evidence="2">The sequence shown here is derived from an EMBL/GenBank/DDBJ whole genome shotgun (WGS) entry which is preliminary data.</text>
</comment>
<organism evidence="2 3">
    <name type="scientific">Candidatus Amunia macphersoniae</name>
    <dbReference type="NCBI Taxonomy" id="3127014"/>
    <lineage>
        <taxon>Bacteria</taxon>
        <taxon>Bacillati</taxon>
        <taxon>Candidatus Dormiibacterota</taxon>
        <taxon>Candidatus Dormibacteria</taxon>
        <taxon>Candidatus Aeolococcales</taxon>
        <taxon>Candidatus Aeolococcaceae</taxon>
        <taxon>Candidatus Amunia</taxon>
    </lineage>
</organism>
<gene>
    <name evidence="2" type="ORF">JF887_04200</name>
</gene>
<dbReference type="InterPro" id="IPR002937">
    <property type="entry name" value="Amino_oxidase"/>
</dbReference>
<dbReference type="EMBL" id="JAEKNN010000021">
    <property type="protein sequence ID" value="MBJ7608620.1"/>
    <property type="molecule type" value="Genomic_DNA"/>
</dbReference>
<evidence type="ECO:0000259" key="1">
    <source>
        <dbReference type="Pfam" id="PF01593"/>
    </source>
</evidence>
<evidence type="ECO:0000313" key="2">
    <source>
        <dbReference type="EMBL" id="MBJ7608620.1"/>
    </source>
</evidence>
<proteinExistence type="predicted"/>
<sequence length="432" mass="46140">MRVVVVGAGLAGLAAVCRLREQGCDVILVERSRLLGGKATSFAVDGIEVDNGQHVHLGCCTEYLDFVDRLGMAGSLWIQDRFEVTVLQRSSPPSRLRATRRLPARLCLLPSFARYRGLPVAAKVQVARALRRVHDSPRPNETFAAWLVRHGQGPAAVRGFWELFVVPALNARLDEVGAGDALFVVRTAFAADPAAARVGWSRVPLARIAEAAAARAGSVRLRTSVVSLVDDGMEVRGVRCSDGEEIDADAVVLAVPPARLGAILGDAPGYGVRGLESFRSRAIVDVHLWFDTVDAGLRFAGLLDSPVQWVFEKRPGYLCCSLSAADDLVGRPEAELVDLCRSELIAMWPQLAAVRLVRGAVTRDPDATFVPAPGLRRPGSLTTHDNLRIAGAWTSTGWPATMESAVRSGRAAAIGLGSATGSARRALEAVHG</sequence>